<name>A0A5B7G0N5_PORTR</name>
<comment type="caution">
    <text evidence="1">The sequence shown here is derived from an EMBL/GenBank/DDBJ whole genome shotgun (WGS) entry which is preliminary data.</text>
</comment>
<proteinExistence type="predicted"/>
<dbReference type="EMBL" id="VSRR010009666">
    <property type="protein sequence ID" value="MPC50688.1"/>
    <property type="molecule type" value="Genomic_DNA"/>
</dbReference>
<keyword evidence="2" id="KW-1185">Reference proteome</keyword>
<accession>A0A5B7G0N5</accession>
<sequence length="109" mass="11530">MVVVVVVGASDSGSVAVMVEAAASLYFPFPAPTAARRGGEEDGVGREITDGQWFIIEGIWKGRKEPSRACNEPLALFKSRRVCGQVAARVGGRWACEAPPPGRACIKTV</sequence>
<protein>
    <submittedName>
        <fullName evidence="1">Uncharacterized protein</fullName>
    </submittedName>
</protein>
<reference evidence="1 2" key="1">
    <citation type="submission" date="2019-05" db="EMBL/GenBank/DDBJ databases">
        <title>Another draft genome of Portunus trituberculatus and its Hox gene families provides insights of decapod evolution.</title>
        <authorList>
            <person name="Jeong J.-H."/>
            <person name="Song I."/>
            <person name="Kim S."/>
            <person name="Choi T."/>
            <person name="Kim D."/>
            <person name="Ryu S."/>
            <person name="Kim W."/>
        </authorList>
    </citation>
    <scope>NUCLEOTIDE SEQUENCE [LARGE SCALE GENOMIC DNA]</scope>
    <source>
        <tissue evidence="1">Muscle</tissue>
    </source>
</reference>
<dbReference type="Proteomes" id="UP000324222">
    <property type="component" value="Unassembled WGS sequence"/>
</dbReference>
<dbReference type="AlphaFoldDB" id="A0A5B7G0N5"/>
<organism evidence="1 2">
    <name type="scientific">Portunus trituberculatus</name>
    <name type="common">Swimming crab</name>
    <name type="synonym">Neptunus trituberculatus</name>
    <dbReference type="NCBI Taxonomy" id="210409"/>
    <lineage>
        <taxon>Eukaryota</taxon>
        <taxon>Metazoa</taxon>
        <taxon>Ecdysozoa</taxon>
        <taxon>Arthropoda</taxon>
        <taxon>Crustacea</taxon>
        <taxon>Multicrustacea</taxon>
        <taxon>Malacostraca</taxon>
        <taxon>Eumalacostraca</taxon>
        <taxon>Eucarida</taxon>
        <taxon>Decapoda</taxon>
        <taxon>Pleocyemata</taxon>
        <taxon>Brachyura</taxon>
        <taxon>Eubrachyura</taxon>
        <taxon>Portunoidea</taxon>
        <taxon>Portunidae</taxon>
        <taxon>Portuninae</taxon>
        <taxon>Portunus</taxon>
    </lineage>
</organism>
<gene>
    <name evidence="1" type="ORF">E2C01_044517</name>
</gene>
<evidence type="ECO:0000313" key="1">
    <source>
        <dbReference type="EMBL" id="MPC50688.1"/>
    </source>
</evidence>
<evidence type="ECO:0000313" key="2">
    <source>
        <dbReference type="Proteomes" id="UP000324222"/>
    </source>
</evidence>